<name>A0ABY9K983_9HYPH</name>
<proteinExistence type="predicted"/>
<accession>A0ABY9K983</accession>
<protein>
    <submittedName>
        <fullName evidence="1">Ivy family c-type lysozyme inhibitor</fullName>
    </submittedName>
</protein>
<keyword evidence="2" id="KW-1185">Reference proteome</keyword>
<geneLocation type="plasmid" evidence="1 2">
    <name>unnamed1</name>
</geneLocation>
<dbReference type="RefSeq" id="WP_306161597.1">
    <property type="nucleotide sequence ID" value="NZ_CP132315.1"/>
</dbReference>
<evidence type="ECO:0000313" key="1">
    <source>
        <dbReference type="EMBL" id="WLS05123.1"/>
    </source>
</evidence>
<sequence length="131" mass="14828">MLRRIFILISFVSLVGTARANDVYIYELLKEPGYAQTWKRLLKSERKVPGWLSDENRFVANPEKKQSVGSTQYSISVVAKQHATNEGVAAILFTEDGQKAWAMIVEEGRKPRYLGAPSKEQIDLLDKALDE</sequence>
<reference evidence="1 2" key="1">
    <citation type="submission" date="2023-08" db="EMBL/GenBank/DDBJ databases">
        <title>Pathogen: clinical or host-associated sample.</title>
        <authorList>
            <person name="Hergert J."/>
            <person name="Casey R."/>
            <person name="Wagner J."/>
            <person name="Young E.L."/>
            <person name="Oakeson K.F."/>
        </authorList>
    </citation>
    <scope>NUCLEOTIDE SEQUENCE [LARGE SCALE GENOMIC DNA]</scope>
    <source>
        <strain evidence="1 2">UPHL-collab-2</strain>
        <plasmid evidence="1 2">unnamed1</plasmid>
    </source>
</reference>
<keyword evidence="1" id="KW-0614">Plasmid</keyword>
<dbReference type="SUPFAM" id="SSF89872">
    <property type="entry name" value="Inhibitor of vertebrate lysozyme, Ivy"/>
    <property type="match status" value="1"/>
</dbReference>
<dbReference type="Pfam" id="PF08816">
    <property type="entry name" value="Ivy"/>
    <property type="match status" value="1"/>
</dbReference>
<evidence type="ECO:0000313" key="2">
    <source>
        <dbReference type="Proteomes" id="UP001225788"/>
    </source>
</evidence>
<dbReference type="InterPro" id="IPR036501">
    <property type="entry name" value="Inhibitor_vert_lysozyme_sf"/>
</dbReference>
<gene>
    <name evidence="1" type="ORF">Q9315_23460</name>
</gene>
<organism evidence="1 2">
    <name type="scientific">Shinella oryzae</name>
    <dbReference type="NCBI Taxonomy" id="2871820"/>
    <lineage>
        <taxon>Bacteria</taxon>
        <taxon>Pseudomonadati</taxon>
        <taxon>Pseudomonadota</taxon>
        <taxon>Alphaproteobacteria</taxon>
        <taxon>Hyphomicrobiales</taxon>
        <taxon>Rhizobiaceae</taxon>
        <taxon>Shinella</taxon>
    </lineage>
</organism>
<dbReference type="Gene3D" id="3.40.1420.10">
    <property type="entry name" value="Inhibitor of vertebrate lysozyme"/>
    <property type="match status" value="1"/>
</dbReference>
<dbReference type="EMBL" id="CP132315">
    <property type="protein sequence ID" value="WLS05123.1"/>
    <property type="molecule type" value="Genomic_DNA"/>
</dbReference>
<dbReference type="Proteomes" id="UP001225788">
    <property type="component" value="Plasmid unnamed1"/>
</dbReference>